<sequence length="359" mass="39256">MDFSHYGGASEEFLEIQRQNPMDFDLTLPVPVMKQAVNAFREATSAEAMKTLGPKVTMADYSIPTRDGSTIEARSYRPKSVDANEPLPIYMHLHGGGFLFGTLSADDAQCSLIATRTSLLVLSINYRHTPDHTFPTAWHDAQDAFAWLHAHTSTLHCSPSHVIVGGISAGAQLAASLVLEKHIGTALQNLPPIAGQLLMIPCLSHPESFKHSQLKQLKDPSASSYEQNKDAPILPLKMIRFFIDLLQMPSPPDLHDTKCNPGNATPEQVRGMPKTVFGIAGLDPLRDEGLLYAKMLAENGVPVKVNLFKGVPHGFTRFGGKLRAVRDWEGVVEGGLGWILEGKEGEEQGEGGFEVKVWE</sequence>
<accession>A0A9P4UY80</accession>
<dbReference type="InterPro" id="IPR050300">
    <property type="entry name" value="GDXG_lipolytic_enzyme"/>
</dbReference>
<protein>
    <submittedName>
        <fullName evidence="3">Alpha/beta-hydrolase</fullName>
    </submittedName>
</protein>
<dbReference type="SUPFAM" id="SSF53474">
    <property type="entry name" value="alpha/beta-Hydrolases"/>
    <property type="match status" value="1"/>
</dbReference>
<gene>
    <name evidence="3" type="ORF">EJ04DRAFT_499280</name>
</gene>
<dbReference type="GO" id="GO:0016787">
    <property type="term" value="F:hydrolase activity"/>
    <property type="evidence" value="ECO:0007669"/>
    <property type="project" value="UniProtKB-KW"/>
</dbReference>
<comment type="caution">
    <text evidence="3">The sequence shown here is derived from an EMBL/GenBank/DDBJ whole genome shotgun (WGS) entry which is preliminary data.</text>
</comment>
<dbReference type="PANTHER" id="PTHR48081">
    <property type="entry name" value="AB HYDROLASE SUPERFAMILY PROTEIN C4A8.06C"/>
    <property type="match status" value="1"/>
</dbReference>
<proteinExistence type="predicted"/>
<evidence type="ECO:0000256" key="1">
    <source>
        <dbReference type="ARBA" id="ARBA00022801"/>
    </source>
</evidence>
<feature type="domain" description="Alpha/beta hydrolase fold-3" evidence="2">
    <location>
        <begin position="91"/>
        <end position="316"/>
    </location>
</feature>
<name>A0A9P4UY80_9PLEO</name>
<dbReference type="OrthoDB" id="408631at2759"/>
<dbReference type="Pfam" id="PF07859">
    <property type="entry name" value="Abhydrolase_3"/>
    <property type="match status" value="1"/>
</dbReference>
<dbReference type="InterPro" id="IPR013094">
    <property type="entry name" value="AB_hydrolase_3"/>
</dbReference>
<evidence type="ECO:0000313" key="3">
    <source>
        <dbReference type="EMBL" id="KAF2731114.1"/>
    </source>
</evidence>
<organism evidence="3 4">
    <name type="scientific">Polyplosphaeria fusca</name>
    <dbReference type="NCBI Taxonomy" id="682080"/>
    <lineage>
        <taxon>Eukaryota</taxon>
        <taxon>Fungi</taxon>
        <taxon>Dikarya</taxon>
        <taxon>Ascomycota</taxon>
        <taxon>Pezizomycotina</taxon>
        <taxon>Dothideomycetes</taxon>
        <taxon>Pleosporomycetidae</taxon>
        <taxon>Pleosporales</taxon>
        <taxon>Tetraplosphaeriaceae</taxon>
        <taxon>Polyplosphaeria</taxon>
    </lineage>
</organism>
<reference evidence="3" key="1">
    <citation type="journal article" date="2020" name="Stud. Mycol.">
        <title>101 Dothideomycetes genomes: a test case for predicting lifestyles and emergence of pathogens.</title>
        <authorList>
            <person name="Haridas S."/>
            <person name="Albert R."/>
            <person name="Binder M."/>
            <person name="Bloem J."/>
            <person name="Labutti K."/>
            <person name="Salamov A."/>
            <person name="Andreopoulos B."/>
            <person name="Baker S."/>
            <person name="Barry K."/>
            <person name="Bills G."/>
            <person name="Bluhm B."/>
            <person name="Cannon C."/>
            <person name="Castanera R."/>
            <person name="Culley D."/>
            <person name="Daum C."/>
            <person name="Ezra D."/>
            <person name="Gonzalez J."/>
            <person name="Henrissat B."/>
            <person name="Kuo A."/>
            <person name="Liang C."/>
            <person name="Lipzen A."/>
            <person name="Lutzoni F."/>
            <person name="Magnuson J."/>
            <person name="Mondo S."/>
            <person name="Nolan M."/>
            <person name="Ohm R."/>
            <person name="Pangilinan J."/>
            <person name="Park H.-J."/>
            <person name="Ramirez L."/>
            <person name="Alfaro M."/>
            <person name="Sun H."/>
            <person name="Tritt A."/>
            <person name="Yoshinaga Y."/>
            <person name="Zwiers L.-H."/>
            <person name="Turgeon B."/>
            <person name="Goodwin S."/>
            <person name="Spatafora J."/>
            <person name="Crous P."/>
            <person name="Grigoriev I."/>
        </authorList>
    </citation>
    <scope>NUCLEOTIDE SEQUENCE</scope>
    <source>
        <strain evidence="3">CBS 125425</strain>
    </source>
</reference>
<dbReference type="AlphaFoldDB" id="A0A9P4UY80"/>
<dbReference type="EMBL" id="ML996202">
    <property type="protein sequence ID" value="KAF2731114.1"/>
    <property type="molecule type" value="Genomic_DNA"/>
</dbReference>
<keyword evidence="1" id="KW-0378">Hydrolase</keyword>
<dbReference type="PANTHER" id="PTHR48081:SF8">
    <property type="entry name" value="ALPHA_BETA HYDROLASE FOLD-3 DOMAIN-CONTAINING PROTEIN-RELATED"/>
    <property type="match status" value="1"/>
</dbReference>
<keyword evidence="4" id="KW-1185">Reference proteome</keyword>
<dbReference type="InterPro" id="IPR029058">
    <property type="entry name" value="AB_hydrolase_fold"/>
</dbReference>
<dbReference type="Proteomes" id="UP000799444">
    <property type="component" value="Unassembled WGS sequence"/>
</dbReference>
<evidence type="ECO:0000313" key="4">
    <source>
        <dbReference type="Proteomes" id="UP000799444"/>
    </source>
</evidence>
<dbReference type="Gene3D" id="3.40.50.1820">
    <property type="entry name" value="alpha/beta hydrolase"/>
    <property type="match status" value="1"/>
</dbReference>
<evidence type="ECO:0000259" key="2">
    <source>
        <dbReference type="Pfam" id="PF07859"/>
    </source>
</evidence>